<sequence length="256" mass="30490">FIFNVLFSMFYFQCFIYYKLCKMKSLKKIILKRLEFFYFEERWQKLNEEYLSSVTSLERQLKWFSSCDPTVESEVTREKELKECNKHIRGAEKAIVSLQQLIRDSYNLSDSERNTHRIQISKLKTELEGFKKDYQAIENNNGISLDVLKSNSNERQQLLHGQHIIDSTHNALLRGKQIISETEDTAVHTANRLNQQGQQLEIVLDDLQQTNYTQDRARRIMLGMARRMVTDRIIQFFIVIIELLIIGILIWYKFFK</sequence>
<dbReference type="GO" id="GO:0031902">
    <property type="term" value="C:late endosome membrane"/>
    <property type="evidence" value="ECO:0007669"/>
    <property type="project" value="TreeGrafter"/>
</dbReference>
<reference evidence="9 10" key="1">
    <citation type="journal article" date="2013" name="Curr. Biol.">
        <title>The Genome of the Foraminiferan Reticulomyxa filosa.</title>
        <authorList>
            <person name="Glockner G."/>
            <person name="Hulsmann N."/>
            <person name="Schleicher M."/>
            <person name="Noegel A.A."/>
            <person name="Eichinger L."/>
            <person name="Gallinger C."/>
            <person name="Pawlowski J."/>
            <person name="Sierra R."/>
            <person name="Euteneuer U."/>
            <person name="Pillet L."/>
            <person name="Moustafa A."/>
            <person name="Platzer M."/>
            <person name="Groth M."/>
            <person name="Szafranski K."/>
            <person name="Schliwa M."/>
        </authorList>
    </citation>
    <scope>NUCLEOTIDE SEQUENCE [LARGE SCALE GENOMIC DNA]</scope>
</reference>
<comment type="subcellular location">
    <subcellularLocation>
        <location evidence="1">Membrane</location>
        <topology evidence="1">Single-pass type IV membrane protein</topology>
    </subcellularLocation>
</comment>
<dbReference type="GO" id="GO:0006906">
    <property type="term" value="P:vesicle fusion"/>
    <property type="evidence" value="ECO:0007669"/>
    <property type="project" value="TreeGrafter"/>
</dbReference>
<dbReference type="OrthoDB" id="15333at2759"/>
<comment type="caution">
    <text evidence="9">The sequence shown here is derived from an EMBL/GenBank/DDBJ whole genome shotgun (WGS) entry which is preliminary data.</text>
</comment>
<evidence type="ECO:0000256" key="7">
    <source>
        <dbReference type="SAM" id="Coils"/>
    </source>
</evidence>
<dbReference type="Gene3D" id="1.20.5.110">
    <property type="match status" value="1"/>
</dbReference>
<gene>
    <name evidence="9" type="ORF">RFI_26656</name>
</gene>
<dbReference type="GO" id="GO:0005484">
    <property type="term" value="F:SNAP receptor activity"/>
    <property type="evidence" value="ECO:0007669"/>
    <property type="project" value="TreeGrafter"/>
</dbReference>
<dbReference type="PANTHER" id="PTHR21230">
    <property type="entry name" value="VESICLE TRANSPORT V-SNARE PROTEIN VTI1-RELATED"/>
    <property type="match status" value="1"/>
</dbReference>
<accession>X6MB69</accession>
<dbReference type="SUPFAM" id="SSF58038">
    <property type="entry name" value="SNARE fusion complex"/>
    <property type="match status" value="1"/>
</dbReference>
<protein>
    <submittedName>
        <fullName evidence="9">Vesicle transport v-snare protein</fullName>
    </submittedName>
</protein>
<dbReference type="EMBL" id="ASPP01023209">
    <property type="protein sequence ID" value="ETO10722.1"/>
    <property type="molecule type" value="Genomic_DNA"/>
</dbReference>
<evidence type="ECO:0000256" key="5">
    <source>
        <dbReference type="ARBA" id="ARBA00022989"/>
    </source>
</evidence>
<dbReference type="GO" id="GO:0005794">
    <property type="term" value="C:Golgi apparatus"/>
    <property type="evidence" value="ECO:0007669"/>
    <property type="project" value="TreeGrafter"/>
</dbReference>
<dbReference type="AlphaFoldDB" id="X6MB69"/>
<feature type="transmembrane region" description="Helical" evidence="8">
    <location>
        <begin position="233"/>
        <end position="252"/>
    </location>
</feature>
<evidence type="ECO:0000256" key="2">
    <source>
        <dbReference type="ARBA" id="ARBA00022448"/>
    </source>
</evidence>
<organism evidence="9 10">
    <name type="scientific">Reticulomyxa filosa</name>
    <dbReference type="NCBI Taxonomy" id="46433"/>
    <lineage>
        <taxon>Eukaryota</taxon>
        <taxon>Sar</taxon>
        <taxon>Rhizaria</taxon>
        <taxon>Retaria</taxon>
        <taxon>Foraminifera</taxon>
        <taxon>Monothalamids</taxon>
        <taxon>Reticulomyxidae</taxon>
        <taxon>Reticulomyxa</taxon>
    </lineage>
</organism>
<dbReference type="Proteomes" id="UP000023152">
    <property type="component" value="Unassembled WGS sequence"/>
</dbReference>
<name>X6MB69_RETFI</name>
<dbReference type="GO" id="GO:0015031">
    <property type="term" value="P:protein transport"/>
    <property type="evidence" value="ECO:0007669"/>
    <property type="project" value="UniProtKB-KW"/>
</dbReference>
<dbReference type="OMA" id="HISECER"/>
<feature type="non-terminal residue" evidence="9">
    <location>
        <position position="1"/>
    </location>
</feature>
<dbReference type="GO" id="GO:0005789">
    <property type="term" value="C:endoplasmic reticulum membrane"/>
    <property type="evidence" value="ECO:0007669"/>
    <property type="project" value="TreeGrafter"/>
</dbReference>
<dbReference type="GO" id="GO:0000149">
    <property type="term" value="F:SNARE binding"/>
    <property type="evidence" value="ECO:0007669"/>
    <property type="project" value="TreeGrafter"/>
</dbReference>
<evidence type="ECO:0000256" key="3">
    <source>
        <dbReference type="ARBA" id="ARBA00022692"/>
    </source>
</evidence>
<evidence type="ECO:0000256" key="8">
    <source>
        <dbReference type="SAM" id="Phobius"/>
    </source>
</evidence>
<evidence type="ECO:0000256" key="4">
    <source>
        <dbReference type="ARBA" id="ARBA00022927"/>
    </source>
</evidence>
<evidence type="ECO:0000313" key="9">
    <source>
        <dbReference type="EMBL" id="ETO10722.1"/>
    </source>
</evidence>
<evidence type="ECO:0000313" key="10">
    <source>
        <dbReference type="Proteomes" id="UP000023152"/>
    </source>
</evidence>
<keyword evidence="5 8" id="KW-1133">Transmembrane helix</keyword>
<keyword evidence="3 8" id="KW-0812">Transmembrane</keyword>
<keyword evidence="6 8" id="KW-0472">Membrane</keyword>
<keyword evidence="10" id="KW-1185">Reference proteome</keyword>
<dbReference type="GO" id="GO:0031201">
    <property type="term" value="C:SNARE complex"/>
    <property type="evidence" value="ECO:0007669"/>
    <property type="project" value="TreeGrafter"/>
</dbReference>
<keyword evidence="4" id="KW-0653">Protein transport</keyword>
<evidence type="ECO:0000256" key="6">
    <source>
        <dbReference type="ARBA" id="ARBA00023136"/>
    </source>
</evidence>
<proteinExistence type="predicted"/>
<keyword evidence="2" id="KW-0813">Transport</keyword>
<evidence type="ECO:0000256" key="1">
    <source>
        <dbReference type="ARBA" id="ARBA00004211"/>
    </source>
</evidence>
<dbReference type="GO" id="GO:0012507">
    <property type="term" value="C:ER to Golgi transport vesicle membrane"/>
    <property type="evidence" value="ECO:0007669"/>
    <property type="project" value="TreeGrafter"/>
</dbReference>
<keyword evidence="7" id="KW-0175">Coiled coil</keyword>
<feature type="coiled-coil region" evidence="7">
    <location>
        <begin position="81"/>
        <end position="140"/>
    </location>
</feature>